<dbReference type="RefSeq" id="WP_107140437.1">
    <property type="nucleotide sequence ID" value="NZ_CP028324.1"/>
</dbReference>
<proteinExistence type="predicted"/>
<accession>A0A2R4C637</accession>
<dbReference type="OrthoDB" id="8552614at2"/>
<sequence>MRGAGKELTWFDFDMPNTITKNGITCTFVYGPEHQRVRQQRTGLTVVYAGVQESETRAAGVTVKTYWPGGIGMEIHARGW</sequence>
<dbReference type="KEGG" id="masz:C9I28_04645"/>
<dbReference type="EMBL" id="CP028324">
    <property type="protein sequence ID" value="AVR95086.1"/>
    <property type="molecule type" value="Genomic_DNA"/>
</dbReference>
<dbReference type="Proteomes" id="UP000240505">
    <property type="component" value="Chromosome"/>
</dbReference>
<organism evidence="1 2">
    <name type="scientific">Pseudoduganella armeniaca</name>
    <dbReference type="NCBI Taxonomy" id="2072590"/>
    <lineage>
        <taxon>Bacteria</taxon>
        <taxon>Pseudomonadati</taxon>
        <taxon>Pseudomonadota</taxon>
        <taxon>Betaproteobacteria</taxon>
        <taxon>Burkholderiales</taxon>
        <taxon>Oxalobacteraceae</taxon>
        <taxon>Telluria group</taxon>
        <taxon>Pseudoduganella</taxon>
    </lineage>
</organism>
<gene>
    <name evidence="1" type="ORF">C9I28_04645</name>
</gene>
<evidence type="ECO:0000313" key="1">
    <source>
        <dbReference type="EMBL" id="AVR95086.1"/>
    </source>
</evidence>
<name>A0A2R4C637_9BURK</name>
<protein>
    <submittedName>
        <fullName evidence="1">Uncharacterized protein</fullName>
    </submittedName>
</protein>
<dbReference type="AlphaFoldDB" id="A0A2R4C637"/>
<keyword evidence="2" id="KW-1185">Reference proteome</keyword>
<reference evidence="1 2" key="1">
    <citation type="submission" date="2018-03" db="EMBL/GenBank/DDBJ databases">
        <title>Massilia armeniaca sp. nov., isolated from desert soil.</title>
        <authorList>
            <person name="Huang H."/>
            <person name="Ren M."/>
        </authorList>
    </citation>
    <scope>NUCLEOTIDE SEQUENCE [LARGE SCALE GENOMIC DNA]</scope>
    <source>
        <strain evidence="1 2">ZMN-3</strain>
    </source>
</reference>
<evidence type="ECO:0000313" key="2">
    <source>
        <dbReference type="Proteomes" id="UP000240505"/>
    </source>
</evidence>